<reference evidence="2" key="2">
    <citation type="journal article" date="2020" name="mSystems">
        <title>Genome- and Community-Level Interaction Insights into Carbon Utilization and Element Cycling Functions of Hydrothermarchaeota in Hydrothermal Sediment.</title>
        <authorList>
            <person name="Zhou Z."/>
            <person name="Liu Y."/>
            <person name="Xu W."/>
            <person name="Pan J."/>
            <person name="Luo Z.H."/>
            <person name="Li M."/>
        </authorList>
    </citation>
    <scope>NUCLEOTIDE SEQUENCE [LARGE SCALE GENOMIC DNA]</scope>
    <source>
        <strain evidence="2">HyVt-386</strain>
    </source>
</reference>
<dbReference type="Gene3D" id="1.10.287.1490">
    <property type="match status" value="1"/>
</dbReference>
<name>A0A1F2P725_9EURY</name>
<feature type="coiled-coil region" evidence="1">
    <location>
        <begin position="337"/>
        <end position="364"/>
    </location>
</feature>
<dbReference type="EMBL" id="DRIE01000088">
    <property type="protein sequence ID" value="HEC57229.1"/>
    <property type="molecule type" value="Genomic_DNA"/>
</dbReference>
<keyword evidence="1" id="KW-0175">Coiled coil</keyword>
<dbReference type="Proteomes" id="UP000185779">
    <property type="component" value="Unassembled WGS sequence"/>
</dbReference>
<keyword evidence="4" id="KW-1185">Reference proteome</keyword>
<evidence type="ECO:0000313" key="2">
    <source>
        <dbReference type="EMBL" id="HEC57229.1"/>
    </source>
</evidence>
<proteinExistence type="predicted"/>
<comment type="caution">
    <text evidence="3">The sequence shown here is derived from an EMBL/GenBank/DDBJ whole genome shotgun (WGS) entry which is preliminary data.</text>
</comment>
<dbReference type="Proteomes" id="UP000885936">
    <property type="component" value="Unassembled WGS sequence"/>
</dbReference>
<evidence type="ECO:0000313" key="3">
    <source>
        <dbReference type="EMBL" id="OFV66935.1"/>
    </source>
</evidence>
<accession>A0A1F2P725</accession>
<dbReference type="EMBL" id="LYOR01000001">
    <property type="protein sequence ID" value="OFV66935.1"/>
    <property type="molecule type" value="Genomic_DNA"/>
</dbReference>
<organism evidence="3 4">
    <name type="scientific">Candidatus Syntropharchaeum butanivorans</name>
    <dbReference type="NCBI Taxonomy" id="1839936"/>
    <lineage>
        <taxon>Archaea</taxon>
        <taxon>Methanobacteriati</taxon>
        <taxon>Methanobacteriota</taxon>
        <taxon>Stenosarchaea group</taxon>
        <taxon>Methanomicrobia</taxon>
        <taxon>Methanosarcinales</taxon>
        <taxon>ANME-2 cluster</taxon>
        <taxon>Candidatus Syntropharchaeum</taxon>
    </lineage>
</organism>
<evidence type="ECO:0000256" key="1">
    <source>
        <dbReference type="SAM" id="Coils"/>
    </source>
</evidence>
<protein>
    <submittedName>
        <fullName evidence="3">Pneumococcal surface protein</fullName>
    </submittedName>
</protein>
<dbReference type="STRING" id="1839936.SBU_000228"/>
<reference evidence="3 4" key="1">
    <citation type="submission" date="2016-05" db="EMBL/GenBank/DDBJ databases">
        <title>Microbial consortia oxidize butane by reversing methanogenesis.</title>
        <authorList>
            <person name="Laso-Perez R."/>
            <person name="Richter M."/>
            <person name="Wegener G."/>
            <person name="Musat F."/>
        </authorList>
    </citation>
    <scope>NUCLEOTIDE SEQUENCE [LARGE SCALE GENOMIC DNA]</scope>
    <source>
        <strain evidence="3">BOX1</strain>
    </source>
</reference>
<gene>
    <name evidence="2" type="ORF">ENI32_05035</name>
    <name evidence="3" type="ORF">SBU_000228</name>
</gene>
<dbReference type="AlphaFoldDB" id="A0A1F2P725"/>
<evidence type="ECO:0000313" key="4">
    <source>
        <dbReference type="Proteomes" id="UP000185779"/>
    </source>
</evidence>
<sequence>MKWLNRILGRKELPSTVAFDEIDAWLESASKSLFWDLSRNADRLYEEMRAVSERLEESINILQNAEPDGSMPAHITKIGLQNRDKMVKHLHSLGEKISIPTQTDYRTILSFYKVAASSIELVLGKLSKNIYYVRSLFPDEVKEVTSDLNQLKTILNQLVTPIKGKESRIMSLEQAIELVRDIKDLKSRIDKEREKVCEQEGAYSALKRRIEMEGERLRRIEEGEEWKRFKELEGELSSLEMELNALELEINQLFSPINKALNLLKKRDEAGRYALTPDERRAISSILSSPVQAFDDEEIRGYLLTVKHIIERDASFLKDRRRDKTLRWIDHLLNTGLSSIRGRREILRSRVEELKGELSDLTILEDRKKIEESILSGEGQLIQLQEGIDRSKRYLVSLEEEIRERKELLLEALEGVAGRKIDVKFWFFRC</sequence>